<dbReference type="EMBL" id="CACRXK020004695">
    <property type="protein sequence ID" value="CAB4003680.1"/>
    <property type="molecule type" value="Genomic_DNA"/>
</dbReference>
<keyword evidence="2" id="KW-0964">Secreted</keyword>
<evidence type="ECO:0000313" key="5">
    <source>
        <dbReference type="EMBL" id="CAB4003680.1"/>
    </source>
</evidence>
<evidence type="ECO:0000259" key="4">
    <source>
        <dbReference type="Pfam" id="PF25106"/>
    </source>
</evidence>
<protein>
    <recommendedName>
        <fullName evidence="4">Hemicentin-1-like von Willebrand factor A domain-containing protein</fullName>
    </recommendedName>
</protein>
<evidence type="ECO:0000256" key="3">
    <source>
        <dbReference type="ARBA" id="ARBA00022729"/>
    </source>
</evidence>
<evidence type="ECO:0000256" key="2">
    <source>
        <dbReference type="ARBA" id="ARBA00022525"/>
    </source>
</evidence>
<feature type="domain" description="Hemicentin-1-like von Willebrand factor A" evidence="4">
    <location>
        <begin position="10"/>
        <end position="112"/>
    </location>
</feature>
<dbReference type="OrthoDB" id="5971315at2759"/>
<keyword evidence="6" id="KW-1185">Reference proteome</keyword>
<evidence type="ECO:0000256" key="1">
    <source>
        <dbReference type="ARBA" id="ARBA00004613"/>
    </source>
</evidence>
<keyword evidence="3" id="KW-0732">Signal</keyword>
<proteinExistence type="predicted"/>
<reference evidence="5" key="1">
    <citation type="submission" date="2020-04" db="EMBL/GenBank/DDBJ databases">
        <authorList>
            <person name="Alioto T."/>
            <person name="Alioto T."/>
            <person name="Gomez Garrido J."/>
        </authorList>
    </citation>
    <scope>NUCLEOTIDE SEQUENCE</scope>
    <source>
        <strain evidence="5">A484AB</strain>
    </source>
</reference>
<organism evidence="5 6">
    <name type="scientific">Paramuricea clavata</name>
    <name type="common">Red gorgonian</name>
    <name type="synonym">Violescent sea-whip</name>
    <dbReference type="NCBI Taxonomy" id="317549"/>
    <lineage>
        <taxon>Eukaryota</taxon>
        <taxon>Metazoa</taxon>
        <taxon>Cnidaria</taxon>
        <taxon>Anthozoa</taxon>
        <taxon>Octocorallia</taxon>
        <taxon>Malacalcyonacea</taxon>
        <taxon>Plexauridae</taxon>
        <taxon>Paramuricea</taxon>
    </lineage>
</organism>
<dbReference type="PANTHER" id="PTHR14905:SF7">
    <property type="entry name" value="VON WILLEBRAND FACTOR A DOMAIN-CONTAINING PROTEIN 7"/>
    <property type="match status" value="1"/>
</dbReference>
<dbReference type="PANTHER" id="PTHR14905">
    <property type="entry name" value="NG37"/>
    <property type="match status" value="1"/>
</dbReference>
<accession>A0A6S7HKH1</accession>
<dbReference type="Proteomes" id="UP001152795">
    <property type="component" value="Unassembled WGS sequence"/>
</dbReference>
<comment type="subcellular location">
    <subcellularLocation>
        <location evidence="1">Secreted</location>
    </subcellularLocation>
</comment>
<name>A0A6S7HKH1_PARCT</name>
<dbReference type="AlphaFoldDB" id="A0A6S7HKH1"/>
<dbReference type="Pfam" id="PF25106">
    <property type="entry name" value="VWA_4"/>
    <property type="match status" value="1"/>
</dbReference>
<gene>
    <name evidence="5" type="ORF">PACLA_8A013939</name>
</gene>
<sequence>MGGAIKKDKNQVNEFINKIGNLTASGGGDCPEYALEGMFEAINQDPVEGSPLFVFTDASPKDGTVKKMEQLLVLAQFCGVTINFFTEESCDNPPSSTFEVYRQLQVKTGGKYWRIPHTELKSNLATVGSGGTVSKRRKRRSTVDEILIPLDDTISQLIVSATTENNANGISLHAPSGVAWTEGMNRLSNVAIYIVDSPTDGNWKIQIPVDAGEYEYSVKVSSTENINFEHCYRKKVYRKIFELIHPIAGEPAQVDLTIFGAKQVQKDSVLVDIVDINGKVLIPDIKPTRNDENGLRYSFTFNPPSEQFKILIKGRTRKNKVFQRVSQRASQVKPLVLKQLYNSGRDSIRQGGSTFIMLCLINGMNTDQVFRTSFRDTLGYKVSLLGRKRTTLRAKSKTFLRVAVRYGGGKRGKVGKNENIIILVQGSRGASTTEVIQLMVKK</sequence>
<dbReference type="InterPro" id="IPR052577">
    <property type="entry name" value="VWA7"/>
</dbReference>
<dbReference type="InterPro" id="IPR056861">
    <property type="entry name" value="HMCN1-like_VWA"/>
</dbReference>
<evidence type="ECO:0000313" key="6">
    <source>
        <dbReference type="Proteomes" id="UP001152795"/>
    </source>
</evidence>
<comment type="caution">
    <text evidence="5">The sequence shown here is derived from an EMBL/GenBank/DDBJ whole genome shotgun (WGS) entry which is preliminary data.</text>
</comment>